<dbReference type="Proteomes" id="UP000737391">
    <property type="component" value="Unassembled WGS sequence"/>
</dbReference>
<keyword evidence="3" id="KW-1185">Reference proteome</keyword>
<dbReference type="OrthoDB" id="5106076at2759"/>
<proteinExistence type="predicted"/>
<sequence>MPQRSRGAPILTSLNQLIQEYQSGQATQASILLELQKINGFYDSSISQLQNNQLEILTAVQALKPSADDQRANLATTGIMSAVGVHALDFTAMFSRPEGSKTLALLRLSASFGLYAVGLGAWIFFAGNGEVGRAA</sequence>
<accession>A0A9P5EHQ3</accession>
<evidence type="ECO:0000313" key="3">
    <source>
        <dbReference type="Proteomes" id="UP000737391"/>
    </source>
</evidence>
<comment type="caution">
    <text evidence="2">The sequence shown here is derived from an EMBL/GenBank/DDBJ whole genome shotgun (WGS) entry which is preliminary data.</text>
</comment>
<evidence type="ECO:0000313" key="2">
    <source>
        <dbReference type="EMBL" id="KAF4502627.1"/>
    </source>
</evidence>
<reference evidence="2" key="1">
    <citation type="submission" date="2020-01" db="EMBL/GenBank/DDBJ databases">
        <title>Identification and distribution of gene clusters putatively required for synthesis of sphingolipid metabolism inhibitors in phylogenetically diverse species of the filamentous fungus Fusarium.</title>
        <authorList>
            <person name="Kim H.-S."/>
            <person name="Busman M."/>
            <person name="Brown D.W."/>
            <person name="Divon H."/>
            <person name="Uhlig S."/>
            <person name="Proctor R.H."/>
        </authorList>
    </citation>
    <scope>NUCLEOTIDE SEQUENCE</scope>
    <source>
        <strain evidence="2">NRRL 31653</strain>
    </source>
</reference>
<keyword evidence="1" id="KW-1133">Transmembrane helix</keyword>
<keyword evidence="1" id="KW-0812">Transmembrane</keyword>
<dbReference type="EMBL" id="LUFC02000066">
    <property type="protein sequence ID" value="KAF4502627.1"/>
    <property type="molecule type" value="Genomic_DNA"/>
</dbReference>
<protein>
    <submittedName>
        <fullName evidence="2">Uncharacterized protein</fullName>
    </submittedName>
</protein>
<feature type="transmembrane region" description="Helical" evidence="1">
    <location>
        <begin position="104"/>
        <end position="125"/>
    </location>
</feature>
<keyword evidence="1" id="KW-0472">Membrane</keyword>
<gene>
    <name evidence="2" type="ORF">FAGAP_1159</name>
</gene>
<organism evidence="2 3">
    <name type="scientific">Fusarium agapanthi</name>
    <dbReference type="NCBI Taxonomy" id="1803897"/>
    <lineage>
        <taxon>Eukaryota</taxon>
        <taxon>Fungi</taxon>
        <taxon>Dikarya</taxon>
        <taxon>Ascomycota</taxon>
        <taxon>Pezizomycotina</taxon>
        <taxon>Sordariomycetes</taxon>
        <taxon>Hypocreomycetidae</taxon>
        <taxon>Hypocreales</taxon>
        <taxon>Nectriaceae</taxon>
        <taxon>Fusarium</taxon>
        <taxon>Fusarium fujikuroi species complex</taxon>
    </lineage>
</organism>
<evidence type="ECO:0000256" key="1">
    <source>
        <dbReference type="SAM" id="Phobius"/>
    </source>
</evidence>
<dbReference type="AlphaFoldDB" id="A0A9P5EHQ3"/>
<name>A0A9P5EHQ3_9HYPO</name>